<evidence type="ECO:0000259" key="9">
    <source>
        <dbReference type="Pfam" id="PF14416"/>
    </source>
</evidence>
<keyword evidence="6" id="KW-0472">Membrane</keyword>
<dbReference type="Pfam" id="PF14416">
    <property type="entry name" value="PMR5N"/>
    <property type="match status" value="1"/>
</dbReference>
<evidence type="ECO:0000256" key="1">
    <source>
        <dbReference type="ARBA" id="ARBA00004167"/>
    </source>
</evidence>
<evidence type="ECO:0000256" key="5">
    <source>
        <dbReference type="ARBA" id="ARBA00022989"/>
    </source>
</evidence>
<organism evidence="10 11">
    <name type="scientific">Morella rubra</name>
    <name type="common">Chinese bayberry</name>
    <dbReference type="NCBI Taxonomy" id="262757"/>
    <lineage>
        <taxon>Eukaryota</taxon>
        <taxon>Viridiplantae</taxon>
        <taxon>Streptophyta</taxon>
        <taxon>Embryophyta</taxon>
        <taxon>Tracheophyta</taxon>
        <taxon>Spermatophyta</taxon>
        <taxon>Magnoliopsida</taxon>
        <taxon>eudicotyledons</taxon>
        <taxon>Gunneridae</taxon>
        <taxon>Pentapetalae</taxon>
        <taxon>rosids</taxon>
        <taxon>fabids</taxon>
        <taxon>Fagales</taxon>
        <taxon>Myricaceae</taxon>
        <taxon>Morella</taxon>
    </lineage>
</organism>
<evidence type="ECO:0000256" key="3">
    <source>
        <dbReference type="ARBA" id="ARBA00022692"/>
    </source>
</evidence>
<dbReference type="GO" id="GO:0016020">
    <property type="term" value="C:membrane"/>
    <property type="evidence" value="ECO:0007669"/>
    <property type="project" value="UniProtKB-SubCell"/>
</dbReference>
<keyword evidence="5" id="KW-1133">Transmembrane helix</keyword>
<dbReference type="GO" id="GO:0005794">
    <property type="term" value="C:Golgi apparatus"/>
    <property type="evidence" value="ECO:0007669"/>
    <property type="project" value="TreeGrafter"/>
</dbReference>
<feature type="chain" id="PRO_5025657507" evidence="7">
    <location>
        <begin position="35"/>
        <end position="246"/>
    </location>
</feature>
<comment type="subcellular location">
    <subcellularLocation>
        <location evidence="1">Membrane</location>
        <topology evidence="1">Single-pass membrane protein</topology>
    </subcellularLocation>
</comment>
<dbReference type="PANTHER" id="PTHR32285:SF58">
    <property type="entry name" value="PROTEIN TRICHOME BIREFRINGENCE-LIKE 41"/>
    <property type="match status" value="1"/>
</dbReference>
<keyword evidence="3" id="KW-0812">Transmembrane</keyword>
<proteinExistence type="inferred from homology"/>
<evidence type="ECO:0000259" key="8">
    <source>
        <dbReference type="Pfam" id="PF13839"/>
    </source>
</evidence>
<dbReference type="InterPro" id="IPR026057">
    <property type="entry name" value="TBL_C"/>
</dbReference>
<dbReference type="GO" id="GO:0016413">
    <property type="term" value="F:O-acetyltransferase activity"/>
    <property type="evidence" value="ECO:0007669"/>
    <property type="project" value="InterPro"/>
</dbReference>
<dbReference type="InterPro" id="IPR029962">
    <property type="entry name" value="TBL"/>
</dbReference>
<evidence type="ECO:0000256" key="6">
    <source>
        <dbReference type="ARBA" id="ARBA00023136"/>
    </source>
</evidence>
<accession>A0A6A1W0W2</accession>
<gene>
    <name evidence="10" type="ORF">CJ030_MR4G029040</name>
</gene>
<reference evidence="10 11" key="1">
    <citation type="journal article" date="2019" name="Plant Biotechnol. J.">
        <title>The red bayberry genome and genetic basis of sex determination.</title>
        <authorList>
            <person name="Jia H.M."/>
            <person name="Jia H.J."/>
            <person name="Cai Q.L."/>
            <person name="Wang Y."/>
            <person name="Zhao H.B."/>
            <person name="Yang W.F."/>
            <person name="Wang G.Y."/>
            <person name="Li Y.H."/>
            <person name="Zhan D.L."/>
            <person name="Shen Y.T."/>
            <person name="Niu Q.F."/>
            <person name="Chang L."/>
            <person name="Qiu J."/>
            <person name="Zhao L."/>
            <person name="Xie H.B."/>
            <person name="Fu W.Y."/>
            <person name="Jin J."/>
            <person name="Li X.W."/>
            <person name="Jiao Y."/>
            <person name="Zhou C.C."/>
            <person name="Tu T."/>
            <person name="Chai C.Y."/>
            <person name="Gao J.L."/>
            <person name="Fan L.J."/>
            <person name="van de Weg E."/>
            <person name="Wang J.Y."/>
            <person name="Gao Z.S."/>
        </authorList>
    </citation>
    <scope>NUCLEOTIDE SEQUENCE [LARGE SCALE GENOMIC DNA]</scope>
    <source>
        <tissue evidence="10">Leaves</tissue>
    </source>
</reference>
<sequence>MGSWLYSGFSFASVALLHTLVFLLVLPIHHKANAATDCDLFKGRWVLDKTYPLYNPTACPFIEREFSCQKNGRPDLDYTKYRWQPLGCNLVRFNGEDFLERYRGKSIMFVGDSLSKNQWQSLTCMLHSAVPDAKYNLTREEDLSIFTFTDYGVKVMVNRNLYLVDIVREKIGRVLKLDSIEGGKLWKGIDMLIFNTWHWWNRRGLLNHGITSKSDQRLARTWIACLLSRWHSQHGEDGWIHTFILP</sequence>
<feature type="domain" description="Trichome birefringence-like C-terminal" evidence="8">
    <location>
        <begin position="90"/>
        <end position="207"/>
    </location>
</feature>
<comment type="caution">
    <text evidence="10">The sequence shown here is derived from an EMBL/GenBank/DDBJ whole genome shotgun (WGS) entry which is preliminary data.</text>
</comment>
<feature type="domain" description="Trichome birefringence-like N-terminal" evidence="9">
    <location>
        <begin position="37"/>
        <end position="89"/>
    </location>
</feature>
<dbReference type="OrthoDB" id="630188at2759"/>
<evidence type="ECO:0000313" key="11">
    <source>
        <dbReference type="Proteomes" id="UP000516437"/>
    </source>
</evidence>
<dbReference type="Pfam" id="PF13839">
    <property type="entry name" value="PC-Esterase"/>
    <property type="match status" value="1"/>
</dbReference>
<keyword evidence="7" id="KW-0732">Signal</keyword>
<evidence type="ECO:0000256" key="4">
    <source>
        <dbReference type="ARBA" id="ARBA00022968"/>
    </source>
</evidence>
<evidence type="ECO:0000256" key="7">
    <source>
        <dbReference type="SAM" id="SignalP"/>
    </source>
</evidence>
<feature type="signal peptide" evidence="7">
    <location>
        <begin position="1"/>
        <end position="34"/>
    </location>
</feature>
<keyword evidence="11" id="KW-1185">Reference proteome</keyword>
<keyword evidence="4" id="KW-0735">Signal-anchor</keyword>
<evidence type="ECO:0000256" key="2">
    <source>
        <dbReference type="ARBA" id="ARBA00007727"/>
    </source>
</evidence>
<dbReference type="EMBL" id="RXIC02000022">
    <property type="protein sequence ID" value="KAB1216430.1"/>
    <property type="molecule type" value="Genomic_DNA"/>
</dbReference>
<comment type="similarity">
    <text evidence="2">Belongs to the PC-esterase family. TBL subfamily.</text>
</comment>
<protein>
    <submittedName>
        <fullName evidence="10">Protein trichome birefringence-like 41</fullName>
    </submittedName>
</protein>
<dbReference type="AlphaFoldDB" id="A0A6A1W0W2"/>
<dbReference type="Proteomes" id="UP000516437">
    <property type="component" value="Chromosome 4"/>
</dbReference>
<name>A0A6A1W0W2_9ROSI</name>
<dbReference type="PANTHER" id="PTHR32285">
    <property type="entry name" value="PROTEIN TRICHOME BIREFRINGENCE-LIKE 9-RELATED"/>
    <property type="match status" value="1"/>
</dbReference>
<evidence type="ECO:0000313" key="10">
    <source>
        <dbReference type="EMBL" id="KAB1216430.1"/>
    </source>
</evidence>
<dbReference type="InterPro" id="IPR025846">
    <property type="entry name" value="TBL_N"/>
</dbReference>